<protein>
    <submittedName>
        <fullName evidence="3">Cell division protein DedD</fullName>
    </submittedName>
</protein>
<gene>
    <name evidence="3" type="ORF">COO91_10460</name>
</gene>
<keyword evidence="2" id="KW-0472">Membrane</keyword>
<dbReference type="OrthoDB" id="475562at2"/>
<proteinExistence type="predicted"/>
<feature type="compositionally biased region" description="Polar residues" evidence="1">
    <location>
        <begin position="464"/>
        <end position="479"/>
    </location>
</feature>
<name>A0A2K8T955_9NOSO</name>
<feature type="transmembrane region" description="Helical" evidence="2">
    <location>
        <begin position="68"/>
        <end position="90"/>
    </location>
</feature>
<evidence type="ECO:0000313" key="3">
    <source>
        <dbReference type="EMBL" id="AUB44237.1"/>
    </source>
</evidence>
<keyword evidence="3" id="KW-0614">Plasmid</keyword>
<sequence length="537" mass="58189">MNANNLQFQSENNYPLTVDEILRLDDDIQDTNSQSLASKEQLDENLNAESEIEPVTKHTVITSPWSRLGMVGIPLSGGFLVFFLLLNSIINGGNQAQKAKPNITTEQTAQETFLSNDGDVYAQLALSKQASELDKIDSQKNKTQIKKIESTALPKQEVAVSRRSIAVASSPLPPPRTISRDYSPPAPSARAYREQPRNYSVARPQSITTAKAKALQAIDPISELNRLRSLGSFGKIDYTSSAIDLASNEFPESNTSSETQTAKFSQTPSRDLEATPILENTVESPTSKIEKIRPRWSNKQEPTDLKVADNDSVLSQMNQKKRYLVVGQFASGVLLTPLVKESSTSLRESQPNPSRYLAKLTQDLHDNYGQVVITKGTLLAVSVDSVDGASYAKAQVTSIIKDNTEYPISNGAISILGEGANPLVVRPFKDKGGELASQDLTVGLVNGVSKIGEILNQSDSSSSTVNSATGTFSSSVTSNSQRNIGGAFLEGAFGSLGKIIGRRAETSTQEIAARTSIWYVPKGTKITFMVNRTLELP</sequence>
<keyword evidence="4" id="KW-1185">Reference proteome</keyword>
<dbReference type="Pfam" id="PF03743">
    <property type="entry name" value="TrbI"/>
    <property type="match status" value="1"/>
</dbReference>
<dbReference type="Proteomes" id="UP000232003">
    <property type="component" value="Plasmid pNFSY08"/>
</dbReference>
<keyword evidence="3" id="KW-0131">Cell cycle</keyword>
<accession>A0A2K8T955</accession>
<reference evidence="3 4" key="1">
    <citation type="submission" date="2017-11" db="EMBL/GenBank/DDBJ databases">
        <title>Complete genome of a free-living desiccation-tolerant cyanobacterium and its photosynthetic adaptation to extreme terrestrial habitat.</title>
        <authorList>
            <person name="Shang J."/>
        </authorList>
    </citation>
    <scope>NUCLEOTIDE SEQUENCE [LARGE SCALE GENOMIC DNA]</scope>
    <source>
        <strain evidence="3 4">CCNUN1</strain>
        <plasmid evidence="4">pnfsy08</plasmid>
    </source>
</reference>
<evidence type="ECO:0000256" key="2">
    <source>
        <dbReference type="SAM" id="Phobius"/>
    </source>
</evidence>
<keyword evidence="3" id="KW-0132">Cell division</keyword>
<feature type="region of interest" description="Disordered" evidence="1">
    <location>
        <begin position="166"/>
        <end position="200"/>
    </location>
</feature>
<feature type="region of interest" description="Disordered" evidence="1">
    <location>
        <begin position="250"/>
        <end position="269"/>
    </location>
</feature>
<evidence type="ECO:0000256" key="1">
    <source>
        <dbReference type="SAM" id="MobiDB-lite"/>
    </source>
</evidence>
<geneLocation type="plasmid" evidence="4">
    <name>pnfsy08</name>
</geneLocation>
<dbReference type="GO" id="GO:0051301">
    <property type="term" value="P:cell division"/>
    <property type="evidence" value="ECO:0007669"/>
    <property type="project" value="UniProtKB-KW"/>
</dbReference>
<dbReference type="RefSeq" id="WP_100904043.1">
    <property type="nucleotide sequence ID" value="NZ_CAWNNC010000009.1"/>
</dbReference>
<dbReference type="InterPro" id="IPR005498">
    <property type="entry name" value="T4SS_VirB10/TraB/TrbI"/>
</dbReference>
<keyword evidence="2" id="KW-0812">Transmembrane</keyword>
<keyword evidence="2" id="KW-1133">Transmembrane helix</keyword>
<dbReference type="EMBL" id="CP024793">
    <property type="protein sequence ID" value="AUB44237.1"/>
    <property type="molecule type" value="Genomic_DNA"/>
</dbReference>
<feature type="region of interest" description="Disordered" evidence="1">
    <location>
        <begin position="459"/>
        <end position="479"/>
    </location>
</feature>
<dbReference type="AlphaFoldDB" id="A0A2K8T955"/>
<evidence type="ECO:0000313" key="4">
    <source>
        <dbReference type="Proteomes" id="UP000232003"/>
    </source>
</evidence>
<dbReference type="KEGG" id="nfl:COO91_10460"/>
<organism evidence="3 4">
    <name type="scientific">Nostoc flagelliforme CCNUN1</name>
    <dbReference type="NCBI Taxonomy" id="2038116"/>
    <lineage>
        <taxon>Bacteria</taxon>
        <taxon>Bacillati</taxon>
        <taxon>Cyanobacteriota</taxon>
        <taxon>Cyanophyceae</taxon>
        <taxon>Nostocales</taxon>
        <taxon>Nostocaceae</taxon>
        <taxon>Nostoc</taxon>
    </lineage>
</organism>